<dbReference type="GO" id="GO:0046872">
    <property type="term" value="F:metal ion binding"/>
    <property type="evidence" value="ECO:0007669"/>
    <property type="project" value="UniProtKB-KW"/>
</dbReference>
<keyword evidence="3" id="KW-0547">Nucleotide-binding</keyword>
<dbReference type="InterPro" id="IPR001650">
    <property type="entry name" value="Helicase_C-like"/>
</dbReference>
<dbReference type="InterPro" id="IPR014001">
    <property type="entry name" value="Helicase_ATP-bd"/>
</dbReference>
<evidence type="ECO:0000256" key="10">
    <source>
        <dbReference type="ARBA" id="ARBA00034808"/>
    </source>
</evidence>
<keyword evidence="6" id="KW-0067">ATP-binding</keyword>
<dbReference type="InterPro" id="IPR036388">
    <property type="entry name" value="WH-like_DNA-bd_sf"/>
</dbReference>
<dbReference type="AlphaFoldDB" id="A0A367Z006"/>
<evidence type="ECO:0000256" key="4">
    <source>
        <dbReference type="ARBA" id="ARBA00022801"/>
    </source>
</evidence>
<dbReference type="Pfam" id="PF16124">
    <property type="entry name" value="RecQ_Zn_bind"/>
    <property type="match status" value="1"/>
</dbReference>
<evidence type="ECO:0000256" key="9">
    <source>
        <dbReference type="ARBA" id="ARBA00034617"/>
    </source>
</evidence>
<dbReference type="GO" id="GO:0043138">
    <property type="term" value="F:3'-5' DNA helicase activity"/>
    <property type="evidence" value="ECO:0007669"/>
    <property type="project" value="UniProtKB-EC"/>
</dbReference>
<evidence type="ECO:0000259" key="13">
    <source>
        <dbReference type="PROSITE" id="PS51192"/>
    </source>
</evidence>
<gene>
    <name evidence="15" type="ORF">DT076_03120</name>
</gene>
<dbReference type="GO" id="GO:0005524">
    <property type="term" value="F:ATP binding"/>
    <property type="evidence" value="ECO:0007669"/>
    <property type="project" value="UniProtKB-KW"/>
</dbReference>
<evidence type="ECO:0000256" key="2">
    <source>
        <dbReference type="ARBA" id="ARBA00022723"/>
    </source>
</evidence>
<dbReference type="InterPro" id="IPR027417">
    <property type="entry name" value="P-loop_NTPase"/>
</dbReference>
<sequence>MPDDRPAAETVTRIAQTARDRFGIEEVRGWQSDAVATLLEGGDVLLVQPTGAGKSLAYQLAGALLDSGPTLVVSPLLALQQDQVTSLEGAEGVRAFRVSSMEGERAREEAFETARTDPSTFLFLAPEQLARAETREQVAALRPALVAVDEAHCVSSWGHDFRPDYLRLGELLEAVGRPPVIALTATAAPPVRADITARLRLRAPRLVLADLARPNLDLAAVTCRDEDERRRTVLEAVAAQPGQGIVYTRTRRLAEELAEALRASGRNATHYHAGLRTRLRDEVQEEFMTGSTEVLVATSAFGMGIDKPDIRFVVHAQAPESPDVYYQEAGRAGRDGEPATCLLCSGDGDFSLARFFTPAVPKPGDVTAVLAGLARTDGEPDRAALAEETGLSRQKLGRILNLVEEECAHSGDDPEDEGAEDGSMVARVVERAGAHRRMQQTRIEMMRRYVESTTCRQRFLLHYFGDELEEPCGHCDNCRSGATEQHDRAVGERTERAAEGGAEWAGRFEVEQQVRHREFGPGVVVEVEGERVTVLFEQDGYRTLDLPTVVESDVLEPA</sequence>
<dbReference type="SMART" id="SM00490">
    <property type="entry name" value="HELICc"/>
    <property type="match status" value="1"/>
</dbReference>
<evidence type="ECO:0000313" key="15">
    <source>
        <dbReference type="EMBL" id="RCK71418.1"/>
    </source>
</evidence>
<dbReference type="Proteomes" id="UP000252770">
    <property type="component" value="Unassembled WGS sequence"/>
</dbReference>
<dbReference type="GO" id="GO:0043590">
    <property type="term" value="C:bacterial nucleoid"/>
    <property type="evidence" value="ECO:0007669"/>
    <property type="project" value="TreeGrafter"/>
</dbReference>
<organism evidence="15 16">
    <name type="scientific">Desertihabitans brevis</name>
    <dbReference type="NCBI Taxonomy" id="2268447"/>
    <lineage>
        <taxon>Bacteria</taxon>
        <taxon>Bacillati</taxon>
        <taxon>Actinomycetota</taxon>
        <taxon>Actinomycetes</taxon>
        <taxon>Propionibacteriales</taxon>
        <taxon>Propionibacteriaceae</taxon>
        <taxon>Desertihabitans</taxon>
    </lineage>
</organism>
<dbReference type="GO" id="GO:0006281">
    <property type="term" value="P:DNA repair"/>
    <property type="evidence" value="ECO:0007669"/>
    <property type="project" value="TreeGrafter"/>
</dbReference>
<comment type="caution">
    <text evidence="15">The sequence shown here is derived from an EMBL/GenBank/DDBJ whole genome shotgun (WGS) entry which is preliminary data.</text>
</comment>
<dbReference type="PANTHER" id="PTHR13710">
    <property type="entry name" value="DNA HELICASE RECQ FAMILY MEMBER"/>
    <property type="match status" value="1"/>
</dbReference>
<dbReference type="InterPro" id="IPR032284">
    <property type="entry name" value="RecQ_Zn-bd"/>
</dbReference>
<dbReference type="PROSITE" id="PS51192">
    <property type="entry name" value="HELICASE_ATP_BIND_1"/>
    <property type="match status" value="1"/>
</dbReference>
<dbReference type="RefSeq" id="WP_114125119.1">
    <property type="nucleotide sequence ID" value="NZ_QOUI01000001.1"/>
</dbReference>
<evidence type="ECO:0000256" key="11">
    <source>
        <dbReference type="ARBA" id="ARBA00044535"/>
    </source>
</evidence>
<dbReference type="NCBIfam" id="TIGR00614">
    <property type="entry name" value="recQ_fam"/>
    <property type="match status" value="1"/>
</dbReference>
<dbReference type="GO" id="GO:0016787">
    <property type="term" value="F:hydrolase activity"/>
    <property type="evidence" value="ECO:0007669"/>
    <property type="project" value="UniProtKB-KW"/>
</dbReference>
<dbReference type="EMBL" id="QOUI01000001">
    <property type="protein sequence ID" value="RCK71418.1"/>
    <property type="molecule type" value="Genomic_DNA"/>
</dbReference>
<dbReference type="GO" id="GO:0003677">
    <property type="term" value="F:DNA binding"/>
    <property type="evidence" value="ECO:0007669"/>
    <property type="project" value="UniProtKB-KW"/>
</dbReference>
<evidence type="ECO:0000256" key="3">
    <source>
        <dbReference type="ARBA" id="ARBA00022741"/>
    </source>
</evidence>
<dbReference type="GO" id="GO:0006310">
    <property type="term" value="P:DNA recombination"/>
    <property type="evidence" value="ECO:0007669"/>
    <property type="project" value="InterPro"/>
</dbReference>
<proteinExistence type="inferred from homology"/>
<dbReference type="GO" id="GO:0009378">
    <property type="term" value="F:four-way junction helicase activity"/>
    <property type="evidence" value="ECO:0007669"/>
    <property type="project" value="TreeGrafter"/>
</dbReference>
<evidence type="ECO:0000256" key="6">
    <source>
        <dbReference type="ARBA" id="ARBA00022840"/>
    </source>
</evidence>
<evidence type="ECO:0000256" key="12">
    <source>
        <dbReference type="ARBA" id="ARBA00044550"/>
    </source>
</evidence>
<keyword evidence="7" id="KW-0238">DNA-binding</keyword>
<dbReference type="Pfam" id="PF00270">
    <property type="entry name" value="DEAD"/>
    <property type="match status" value="1"/>
</dbReference>
<reference evidence="15 16" key="1">
    <citation type="submission" date="2018-07" db="EMBL/GenBank/DDBJ databases">
        <title>Desertimonas flava gen. nov. sp. nov.</title>
        <authorList>
            <person name="Liu S."/>
        </authorList>
    </citation>
    <scope>NUCLEOTIDE SEQUENCE [LARGE SCALE GENOMIC DNA]</scope>
    <source>
        <strain evidence="15 16">16Sb5-5</strain>
    </source>
</reference>
<keyword evidence="8" id="KW-0413">Isomerase</keyword>
<comment type="similarity">
    <text evidence="1">Belongs to the helicase family. RecQ subfamily.</text>
</comment>
<evidence type="ECO:0000259" key="14">
    <source>
        <dbReference type="PROSITE" id="PS51194"/>
    </source>
</evidence>
<dbReference type="EC" id="5.6.2.4" evidence="10"/>
<dbReference type="InterPro" id="IPR011545">
    <property type="entry name" value="DEAD/DEAH_box_helicase_dom"/>
</dbReference>
<keyword evidence="4" id="KW-0378">Hydrolase</keyword>
<dbReference type="CDD" id="cd17920">
    <property type="entry name" value="DEXHc_RecQ"/>
    <property type="match status" value="1"/>
</dbReference>
<evidence type="ECO:0000256" key="7">
    <source>
        <dbReference type="ARBA" id="ARBA00023125"/>
    </source>
</evidence>
<evidence type="ECO:0000256" key="8">
    <source>
        <dbReference type="ARBA" id="ARBA00023235"/>
    </source>
</evidence>
<comment type="catalytic activity">
    <reaction evidence="9">
        <text>Couples ATP hydrolysis with the unwinding of duplex DNA by translocating in the 3'-5' direction.</text>
        <dbReference type="EC" id="5.6.2.4"/>
    </reaction>
</comment>
<feature type="domain" description="Helicase ATP-binding" evidence="13">
    <location>
        <begin position="35"/>
        <end position="205"/>
    </location>
</feature>
<name>A0A367Z006_9ACTN</name>
<dbReference type="GO" id="GO:0030894">
    <property type="term" value="C:replisome"/>
    <property type="evidence" value="ECO:0007669"/>
    <property type="project" value="TreeGrafter"/>
</dbReference>
<evidence type="ECO:0000256" key="1">
    <source>
        <dbReference type="ARBA" id="ARBA00005446"/>
    </source>
</evidence>
<keyword evidence="16" id="KW-1185">Reference proteome</keyword>
<keyword evidence="5 15" id="KW-0347">Helicase</keyword>
<accession>A0A367Z006</accession>
<dbReference type="GO" id="GO:0005737">
    <property type="term" value="C:cytoplasm"/>
    <property type="evidence" value="ECO:0007669"/>
    <property type="project" value="TreeGrafter"/>
</dbReference>
<dbReference type="SUPFAM" id="SSF52540">
    <property type="entry name" value="P-loop containing nucleoside triphosphate hydrolases"/>
    <property type="match status" value="1"/>
</dbReference>
<evidence type="ECO:0000313" key="16">
    <source>
        <dbReference type="Proteomes" id="UP000252770"/>
    </source>
</evidence>
<dbReference type="SMART" id="SM00487">
    <property type="entry name" value="DEXDc"/>
    <property type="match status" value="1"/>
</dbReference>
<keyword evidence="2" id="KW-0479">Metal-binding</keyword>
<dbReference type="InterPro" id="IPR004589">
    <property type="entry name" value="DNA_helicase_ATP-dep_RecQ"/>
</dbReference>
<dbReference type="Pfam" id="PF00271">
    <property type="entry name" value="Helicase_C"/>
    <property type="match status" value="1"/>
</dbReference>
<dbReference type="PANTHER" id="PTHR13710:SF105">
    <property type="entry name" value="ATP-DEPENDENT DNA HELICASE Q1"/>
    <property type="match status" value="1"/>
</dbReference>
<dbReference type="Gene3D" id="3.40.50.300">
    <property type="entry name" value="P-loop containing nucleotide triphosphate hydrolases"/>
    <property type="match status" value="2"/>
</dbReference>
<evidence type="ECO:0000256" key="5">
    <source>
        <dbReference type="ARBA" id="ARBA00022806"/>
    </source>
</evidence>
<dbReference type="PROSITE" id="PS51194">
    <property type="entry name" value="HELICASE_CTER"/>
    <property type="match status" value="1"/>
</dbReference>
<protein>
    <recommendedName>
        <fullName evidence="11">ATP-dependent DNA helicase RecQ</fullName>
        <ecNumber evidence="10">5.6.2.4</ecNumber>
    </recommendedName>
    <alternativeName>
        <fullName evidence="12">DNA 3'-5' helicase RecQ</fullName>
    </alternativeName>
</protein>
<feature type="domain" description="Helicase C-terminal" evidence="14">
    <location>
        <begin position="215"/>
        <end position="397"/>
    </location>
</feature>
<dbReference type="Gene3D" id="1.10.10.10">
    <property type="entry name" value="Winged helix-like DNA-binding domain superfamily/Winged helix DNA-binding domain"/>
    <property type="match status" value="1"/>
</dbReference>